<feature type="region of interest" description="Disordered" evidence="1">
    <location>
        <begin position="41"/>
        <end position="106"/>
    </location>
</feature>
<organism evidence="2 3">
    <name type="scientific">Micromonospora coriariae</name>
    <dbReference type="NCBI Taxonomy" id="285665"/>
    <lineage>
        <taxon>Bacteria</taxon>
        <taxon>Bacillati</taxon>
        <taxon>Actinomycetota</taxon>
        <taxon>Actinomycetes</taxon>
        <taxon>Micromonosporales</taxon>
        <taxon>Micromonosporaceae</taxon>
        <taxon>Micromonospora</taxon>
    </lineage>
</organism>
<dbReference type="EMBL" id="LT607412">
    <property type="protein sequence ID" value="SCF15943.1"/>
    <property type="molecule type" value="Genomic_DNA"/>
</dbReference>
<accession>A0A1C4Y5E8</accession>
<feature type="region of interest" description="Disordered" evidence="1">
    <location>
        <begin position="147"/>
        <end position="167"/>
    </location>
</feature>
<name>A0A1C4Y5E8_9ACTN</name>
<feature type="compositionally biased region" description="Gly residues" evidence="1">
    <location>
        <begin position="76"/>
        <end position="90"/>
    </location>
</feature>
<dbReference type="InterPro" id="IPR018727">
    <property type="entry name" value="DUF2267"/>
</dbReference>
<dbReference type="Gene3D" id="1.10.490.110">
    <property type="entry name" value="Uncharacterized conserved protein DUF2267"/>
    <property type="match status" value="1"/>
</dbReference>
<sequence length="167" mass="16731">MTDSAGGGQFPHFIDAVSRRSGLPAEQAAAVARAVLQTMAERVSGGPPDPLAGHLPDDLDGYLTDPTPPAATAGPDSGGVGLDTGVGLDVGGAAAPPPAPDAGPAEFLRRVGQRAGVDPATARTGTGAVFATLREAVTVREFREMVARLPRDGDGEVTPAPPDPYGS</sequence>
<dbReference type="Pfam" id="PF10025">
    <property type="entry name" value="DUF2267"/>
    <property type="match status" value="1"/>
</dbReference>
<keyword evidence="3" id="KW-1185">Reference proteome</keyword>
<dbReference type="AlphaFoldDB" id="A0A1C4Y5E8"/>
<evidence type="ECO:0000256" key="1">
    <source>
        <dbReference type="SAM" id="MobiDB-lite"/>
    </source>
</evidence>
<proteinExistence type="predicted"/>
<evidence type="ECO:0000313" key="3">
    <source>
        <dbReference type="Proteomes" id="UP000198243"/>
    </source>
</evidence>
<dbReference type="InterPro" id="IPR038282">
    <property type="entry name" value="DUF2267_sf"/>
</dbReference>
<reference evidence="3" key="1">
    <citation type="submission" date="2016-06" db="EMBL/GenBank/DDBJ databases">
        <authorList>
            <person name="Varghese N."/>
            <person name="Submissions Spin"/>
        </authorList>
    </citation>
    <scope>NUCLEOTIDE SEQUENCE [LARGE SCALE GENOMIC DNA]</scope>
    <source>
        <strain evidence="3">DSM 44875</strain>
    </source>
</reference>
<protein>
    <submittedName>
        <fullName evidence="2">Uncharacterized conserved protein, DUF2267 family</fullName>
    </submittedName>
</protein>
<gene>
    <name evidence="2" type="ORF">GA0070607_6269</name>
</gene>
<dbReference type="RefSeq" id="WP_089021359.1">
    <property type="nucleotide sequence ID" value="NZ_LT607412.1"/>
</dbReference>
<dbReference type="Proteomes" id="UP000198243">
    <property type="component" value="Chromosome I"/>
</dbReference>
<dbReference type="OrthoDB" id="952780at2"/>
<evidence type="ECO:0000313" key="2">
    <source>
        <dbReference type="EMBL" id="SCF15943.1"/>
    </source>
</evidence>